<dbReference type="EMBL" id="LZYH01001171">
    <property type="protein sequence ID" value="OFC40095.1"/>
    <property type="molecule type" value="Genomic_DNA"/>
</dbReference>
<comment type="caution">
    <text evidence="1">The sequence shown here is derived from an EMBL/GenBank/DDBJ whole genome shotgun (WGS) entry which is preliminary data.</text>
</comment>
<dbReference type="Proteomes" id="UP000175707">
    <property type="component" value="Unassembled WGS sequence"/>
</dbReference>
<proteinExistence type="predicted"/>
<dbReference type="RefSeq" id="WP_064306356.1">
    <property type="nucleotide sequence ID" value="NZ_CP043926.1"/>
</dbReference>
<protein>
    <submittedName>
        <fullName evidence="1">Uncharacterized protein</fullName>
    </submittedName>
</protein>
<name>A0A1E7YP20_9PROT</name>
<organism evidence="1 3">
    <name type="scientific">Acidithiobacillus caldus</name>
    <dbReference type="NCBI Taxonomy" id="33059"/>
    <lineage>
        <taxon>Bacteria</taxon>
        <taxon>Pseudomonadati</taxon>
        <taxon>Pseudomonadota</taxon>
        <taxon>Acidithiobacillia</taxon>
        <taxon>Acidithiobacillales</taxon>
        <taxon>Acidithiobacillaceae</taxon>
        <taxon>Acidithiobacillus</taxon>
    </lineage>
</organism>
<dbReference type="Proteomes" id="UP000175616">
    <property type="component" value="Unassembled WGS sequence"/>
</dbReference>
<dbReference type="AlphaFoldDB" id="A0A1E7YP20"/>
<gene>
    <name evidence="1" type="ORF">BAE27_05510</name>
    <name evidence="2" type="ORF">BAE30_16670</name>
</gene>
<sequence>MHIIAIKQNDVGNFDVLINDFDFRVNRNLTIEKAKKRAVEIKSELAKLGERAIIKNQTLD</sequence>
<accession>A0A1E7YP20</accession>
<dbReference type="PATRIC" id="fig|33059.14.peg.1676"/>
<evidence type="ECO:0000313" key="2">
    <source>
        <dbReference type="EMBL" id="OFC40095.1"/>
    </source>
</evidence>
<evidence type="ECO:0000313" key="1">
    <source>
        <dbReference type="EMBL" id="OFC36722.1"/>
    </source>
</evidence>
<dbReference type="EMBL" id="LZYE01000136">
    <property type="protein sequence ID" value="OFC36722.1"/>
    <property type="molecule type" value="Genomic_DNA"/>
</dbReference>
<reference evidence="3 4" key="1">
    <citation type="submission" date="2016-06" db="EMBL/GenBank/DDBJ databases">
        <title>Gene turnover analysis identifies the evolutionary adaptation of the extremophile Acidithiobacillus caldus.</title>
        <authorList>
            <person name="Zhang X."/>
        </authorList>
    </citation>
    <scope>NUCLEOTIDE SEQUENCE [LARGE SCALE GENOMIC DNA]</scope>
    <source>
        <strain evidence="1 3">DX</strain>
        <strain evidence="2 4">S1</strain>
    </source>
</reference>
<evidence type="ECO:0000313" key="4">
    <source>
        <dbReference type="Proteomes" id="UP000175707"/>
    </source>
</evidence>
<evidence type="ECO:0000313" key="3">
    <source>
        <dbReference type="Proteomes" id="UP000175616"/>
    </source>
</evidence>